<dbReference type="Proteomes" id="UP001066276">
    <property type="component" value="Chromosome 8"/>
</dbReference>
<organism evidence="2 3">
    <name type="scientific">Pleurodeles waltl</name>
    <name type="common">Iberian ribbed newt</name>
    <dbReference type="NCBI Taxonomy" id="8319"/>
    <lineage>
        <taxon>Eukaryota</taxon>
        <taxon>Metazoa</taxon>
        <taxon>Chordata</taxon>
        <taxon>Craniata</taxon>
        <taxon>Vertebrata</taxon>
        <taxon>Euteleostomi</taxon>
        <taxon>Amphibia</taxon>
        <taxon>Batrachia</taxon>
        <taxon>Caudata</taxon>
        <taxon>Salamandroidea</taxon>
        <taxon>Salamandridae</taxon>
        <taxon>Pleurodelinae</taxon>
        <taxon>Pleurodeles</taxon>
    </lineage>
</organism>
<evidence type="ECO:0000313" key="2">
    <source>
        <dbReference type="EMBL" id="KAJ1115445.1"/>
    </source>
</evidence>
<dbReference type="Gene3D" id="3.30.70.1820">
    <property type="entry name" value="L1 transposable element, RRM domain"/>
    <property type="match status" value="1"/>
</dbReference>
<proteinExistence type="predicted"/>
<feature type="region of interest" description="Disordered" evidence="1">
    <location>
        <begin position="72"/>
        <end position="91"/>
    </location>
</feature>
<comment type="caution">
    <text evidence="2">The sequence shown here is derived from an EMBL/GenBank/DDBJ whole genome shotgun (WGS) entry which is preliminary data.</text>
</comment>
<gene>
    <name evidence="2" type="ORF">NDU88_003669</name>
</gene>
<reference evidence="2" key="1">
    <citation type="journal article" date="2022" name="bioRxiv">
        <title>Sequencing and chromosome-scale assembly of the giantPleurodeles waltlgenome.</title>
        <authorList>
            <person name="Brown T."/>
            <person name="Elewa A."/>
            <person name="Iarovenko S."/>
            <person name="Subramanian E."/>
            <person name="Araus A.J."/>
            <person name="Petzold A."/>
            <person name="Susuki M."/>
            <person name="Suzuki K.-i.T."/>
            <person name="Hayashi T."/>
            <person name="Toyoda A."/>
            <person name="Oliveira C."/>
            <person name="Osipova E."/>
            <person name="Leigh N.D."/>
            <person name="Simon A."/>
            <person name="Yun M.H."/>
        </authorList>
    </citation>
    <scope>NUCLEOTIDE SEQUENCE</scope>
    <source>
        <strain evidence="2">20211129_DDA</strain>
        <tissue evidence="2">Liver</tissue>
    </source>
</reference>
<evidence type="ECO:0000313" key="3">
    <source>
        <dbReference type="Proteomes" id="UP001066276"/>
    </source>
</evidence>
<dbReference type="EMBL" id="JANPWB010000012">
    <property type="protein sequence ID" value="KAJ1115445.1"/>
    <property type="molecule type" value="Genomic_DNA"/>
</dbReference>
<feature type="compositionally biased region" description="Polar residues" evidence="1">
    <location>
        <begin position="1"/>
        <end position="10"/>
    </location>
</feature>
<protein>
    <submittedName>
        <fullName evidence="2">Uncharacterized protein</fullName>
    </submittedName>
</protein>
<sequence>MDQYTTSPSSDLLGPPAGEKSASTSNELPTILQAIQTWQATVEMKIGEVRMDTALVRQDLRNATARIERRLSHVHHGEDARALMPRPPPGAQPTPIIIHILNYRDRDAILQGVRRKADL</sequence>
<name>A0AAV7NRI2_PLEWA</name>
<accession>A0AAV7NRI2</accession>
<evidence type="ECO:0000256" key="1">
    <source>
        <dbReference type="SAM" id="MobiDB-lite"/>
    </source>
</evidence>
<dbReference type="AlphaFoldDB" id="A0AAV7NRI2"/>
<keyword evidence="3" id="KW-1185">Reference proteome</keyword>
<feature type="region of interest" description="Disordered" evidence="1">
    <location>
        <begin position="1"/>
        <end position="26"/>
    </location>
</feature>
<feature type="compositionally biased region" description="Basic and acidic residues" evidence="1">
    <location>
        <begin position="72"/>
        <end position="81"/>
    </location>
</feature>